<organism evidence="1 2">
    <name type="scientific">Candidatus Roizmanbacteria bacterium RIFCSPHIGHO2_02_FULL_38_11</name>
    <dbReference type="NCBI Taxonomy" id="1802039"/>
    <lineage>
        <taxon>Bacteria</taxon>
        <taxon>Candidatus Roizmaniibacteriota</taxon>
    </lineage>
</organism>
<sequence>MSPTGRRVHEYLIQDLSPPVKIALLETPTGFEVNPHYWYDKLSEMLTVGLQNFKPIITRVPALRRDGPNNTNDPETLKPLLESDYVHTGAGSPTYAAKHLSNSLALKYLSDFVKNYGRISFASATAIAFGKYLLPVYEIYKAGEDLHWKEGLDFFQQWDLNLSIIPHWDNTEGGKEIDTSRCYMGKARFEKLLKLLPGPTTILGIDEQTACIFDLSKKEVSVMGNGTTTILKGSSKKIIQRNSKFSFSP</sequence>
<name>A0A1F7H491_9BACT</name>
<dbReference type="InterPro" id="IPR029062">
    <property type="entry name" value="Class_I_gatase-like"/>
</dbReference>
<dbReference type="Gene3D" id="3.40.50.880">
    <property type="match status" value="1"/>
</dbReference>
<evidence type="ECO:0008006" key="3">
    <source>
        <dbReference type="Google" id="ProtNLM"/>
    </source>
</evidence>
<gene>
    <name evidence="1" type="ORF">A3C25_04145</name>
</gene>
<dbReference type="AlphaFoldDB" id="A0A1F7H491"/>
<reference evidence="1 2" key="1">
    <citation type="journal article" date="2016" name="Nat. Commun.">
        <title>Thousands of microbial genomes shed light on interconnected biogeochemical processes in an aquifer system.</title>
        <authorList>
            <person name="Anantharaman K."/>
            <person name="Brown C.T."/>
            <person name="Hug L.A."/>
            <person name="Sharon I."/>
            <person name="Castelle C.J."/>
            <person name="Probst A.J."/>
            <person name="Thomas B.C."/>
            <person name="Singh A."/>
            <person name="Wilkins M.J."/>
            <person name="Karaoz U."/>
            <person name="Brodie E.L."/>
            <person name="Williams K.H."/>
            <person name="Hubbard S.S."/>
            <person name="Banfield J.F."/>
        </authorList>
    </citation>
    <scope>NUCLEOTIDE SEQUENCE [LARGE SCALE GENOMIC DNA]</scope>
</reference>
<evidence type="ECO:0000313" key="2">
    <source>
        <dbReference type="Proteomes" id="UP000177913"/>
    </source>
</evidence>
<protein>
    <recommendedName>
        <fullName evidence="3">Cysteinyl-tRNA synthetase</fullName>
    </recommendedName>
</protein>
<evidence type="ECO:0000313" key="1">
    <source>
        <dbReference type="EMBL" id="OGK25913.1"/>
    </source>
</evidence>
<dbReference type="Proteomes" id="UP000177913">
    <property type="component" value="Unassembled WGS sequence"/>
</dbReference>
<accession>A0A1F7H491</accession>
<proteinExistence type="predicted"/>
<dbReference type="EMBL" id="MFZO01000001">
    <property type="protein sequence ID" value="OGK25913.1"/>
    <property type="molecule type" value="Genomic_DNA"/>
</dbReference>
<comment type="caution">
    <text evidence="1">The sequence shown here is derived from an EMBL/GenBank/DDBJ whole genome shotgun (WGS) entry which is preliminary data.</text>
</comment>